<evidence type="ECO:0000256" key="6">
    <source>
        <dbReference type="ARBA" id="ARBA00022837"/>
    </source>
</evidence>
<keyword evidence="7 12" id="KW-1015">Disulfide bond</keyword>
<keyword evidence="13" id="KW-0326">Glycosidase</keyword>
<dbReference type="GO" id="GO:0004571">
    <property type="term" value="F:mannosyl-oligosaccharide 1,2-alpha-mannosidase activity"/>
    <property type="evidence" value="ECO:0007669"/>
    <property type="project" value="InterPro"/>
</dbReference>
<dbReference type="InParanoid" id="A0A0G4GEB6"/>
<comment type="cofactor">
    <cofactor evidence="1 11">
        <name>Ca(2+)</name>
        <dbReference type="ChEBI" id="CHEBI:29108"/>
    </cofactor>
</comment>
<comment type="pathway">
    <text evidence="2">Protein modification; protein glycosylation.</text>
</comment>
<sequence length="494" mass="55787">MDTLFYAGLHDELDRALQWVADNLSFNRHYSANVFETTIRQLGGLLGIYSLLKPTLPKKEKDKMTDEEKRRAHQMDRVLEEAVSLGGRLLKSFPPTVTPRQWSESDCSYAEAAEATTDLIERRRQVSRHGLIPTHLKPQDLATHKGTISLGGGGDSFYEYLAKEWILTGQQDALLRAMLLGFLRRLPDVVSKTSRPPSLPQPDWSKTYGDREGRINYGGQGLVYVADLSERGRTKSARMGHLACFLPGMLMLLARTSLVWQPDEPPKAACHDRSFAPACHKIDGAFLERLADELCKTCVSMYFFTQSGLPPEGVRFSDSDIQRDMSQRNTLLRPETVESLAYMIELQGRPHYFTQDRQAKAATSDASGQKEYIFSTVTEEEESAAVREWGVRYRNWTWKIFLAMIKWAKGAHGFSALADPYAVPPRQTNTMESFVIAETFKYFLIAFSPPSTVRLDKLVFNTEAHPLPVLPDGGKCGRVARHKRRSQQTVSETT</sequence>
<feature type="disulfide bond" evidence="12">
    <location>
        <begin position="244"/>
        <end position="298"/>
    </location>
</feature>
<evidence type="ECO:0000256" key="5">
    <source>
        <dbReference type="ARBA" id="ARBA00022801"/>
    </source>
</evidence>
<keyword evidence="15" id="KW-1185">Reference proteome</keyword>
<keyword evidence="4 11" id="KW-0479">Metal-binding</keyword>
<keyword evidence="5 13" id="KW-0378">Hydrolase</keyword>
<evidence type="ECO:0000256" key="2">
    <source>
        <dbReference type="ARBA" id="ARBA00004922"/>
    </source>
</evidence>
<feature type="binding site" evidence="11">
    <location>
        <position position="462"/>
    </location>
    <ligand>
        <name>Ca(2+)</name>
        <dbReference type="ChEBI" id="CHEBI:29108"/>
    </ligand>
</feature>
<evidence type="ECO:0000256" key="1">
    <source>
        <dbReference type="ARBA" id="ARBA00001913"/>
    </source>
</evidence>
<dbReference type="PhylomeDB" id="A0A0G4GEB6"/>
<feature type="active site" description="Proton donor" evidence="10">
    <location>
        <position position="36"/>
    </location>
</feature>
<evidence type="ECO:0000256" key="3">
    <source>
        <dbReference type="ARBA" id="ARBA00007658"/>
    </source>
</evidence>
<dbReference type="EMBL" id="CDMY01000642">
    <property type="protein sequence ID" value="CEM27776.1"/>
    <property type="molecule type" value="Genomic_DNA"/>
</dbReference>
<dbReference type="GO" id="GO:0005509">
    <property type="term" value="F:calcium ion binding"/>
    <property type="evidence" value="ECO:0007669"/>
    <property type="project" value="InterPro"/>
</dbReference>
<comment type="catalytic activity">
    <reaction evidence="8">
        <text>N(4)-(alpha-D-Man-(1-&gt;2)-alpha-D-Man-(1-&gt;2)-alpha-D-Man-(1-&gt;3)-[alpha-D-Man-(1-&gt;3)-[alpha-D-Man-(1-&gt;2)-alpha-D-Man-(1-&gt;6)]-alpha-D-Man-(1-&gt;6)]-beta-D-Man-(1-&gt;4)-beta-D-GlcNAc-(1-&gt;4)-beta-D-GlcNAc)-L-asparaginyl-[protein] (N-glucan mannose isomer 8A1,2,3B1,3) + 3 H2O = N(4)-(alpha-D-Man-(1-&gt;3)-[alpha-D-Man-(1-&gt;3)-[alpha-D-Man-(1-&gt;6)]-alpha-D-Man-(1-&gt;6)]-beta-D-Man-(1-&gt;4)-beta-D-GlcNAc-(1-&gt;4)-beta-D-GlcNAc)-L-asparaginyl-[protein] (N-glucan mannose isomer 5A1,2) + 3 beta-D-mannose</text>
        <dbReference type="Rhea" id="RHEA:56028"/>
        <dbReference type="Rhea" id="RHEA-COMP:14358"/>
        <dbReference type="Rhea" id="RHEA-COMP:14367"/>
        <dbReference type="ChEBI" id="CHEBI:15377"/>
        <dbReference type="ChEBI" id="CHEBI:28563"/>
        <dbReference type="ChEBI" id="CHEBI:59087"/>
        <dbReference type="ChEBI" id="CHEBI:60628"/>
        <dbReference type="EC" id="3.2.1.113"/>
    </reaction>
</comment>
<dbReference type="InterPro" id="IPR012341">
    <property type="entry name" value="6hp_glycosidase-like_sf"/>
</dbReference>
<dbReference type="InterPro" id="IPR050749">
    <property type="entry name" value="Glycosyl_Hydrolase_47"/>
</dbReference>
<evidence type="ECO:0000256" key="13">
    <source>
        <dbReference type="RuleBase" id="RU361193"/>
    </source>
</evidence>
<dbReference type="PRINTS" id="PR00747">
    <property type="entry name" value="GLYHDRLASE47"/>
</dbReference>
<proteinExistence type="inferred from homology"/>
<comment type="catalytic activity">
    <reaction evidence="9">
        <text>N(4)-(alpha-D-Man-(1-&gt;2)-alpha-D-Man-(1-&gt;2)-alpha-D-Man-(1-&gt;3)-[alpha-D-Man-(1-&gt;2)-alpha-D-Man-(1-&gt;3)-[alpha-D-Man-(1-&gt;2)-alpha-D-Man-(1-&gt;6)]-alpha-D-Man-(1-&gt;6)]-beta-D-Man-(1-&gt;4)-beta-D-GlcNAc-(1-&gt;4)-beta-D-GlcNAc)-L-asparaginyl-[protein] (N-glucan mannose isomer 9A1,2,3B1,2,3) + 4 H2O = N(4)-(alpha-D-Man-(1-&gt;3)-[alpha-D-Man-(1-&gt;3)-[alpha-D-Man-(1-&gt;6)]-alpha-D-Man-(1-&gt;6)]-beta-D-Man-(1-&gt;4)-beta-D-GlcNAc-(1-&gt;4)-beta-D-GlcNAc)-L-asparaginyl-[protein] (N-glucan mannose isomer 5A1,2) + 4 beta-D-mannose</text>
        <dbReference type="Rhea" id="RHEA:56008"/>
        <dbReference type="Rhea" id="RHEA-COMP:14356"/>
        <dbReference type="Rhea" id="RHEA-COMP:14367"/>
        <dbReference type="ChEBI" id="CHEBI:15377"/>
        <dbReference type="ChEBI" id="CHEBI:28563"/>
        <dbReference type="ChEBI" id="CHEBI:59087"/>
        <dbReference type="ChEBI" id="CHEBI:139493"/>
        <dbReference type="EC" id="3.2.1.113"/>
    </reaction>
</comment>
<feature type="active site" description="Proton donor" evidence="10">
    <location>
        <position position="312"/>
    </location>
</feature>
<name>A0A0G4GEB6_VITBC</name>
<dbReference type="InterPro" id="IPR036026">
    <property type="entry name" value="Seven-hairpin_glycosidases"/>
</dbReference>
<dbReference type="InterPro" id="IPR001382">
    <property type="entry name" value="Glyco_hydro_47"/>
</dbReference>
<evidence type="ECO:0000256" key="8">
    <source>
        <dbReference type="ARBA" id="ARBA00047669"/>
    </source>
</evidence>
<evidence type="ECO:0000256" key="12">
    <source>
        <dbReference type="PIRSR" id="PIRSR601382-3"/>
    </source>
</evidence>
<comment type="similarity">
    <text evidence="3 13">Belongs to the glycosyl hydrolase 47 family.</text>
</comment>
<organism evidence="14 15">
    <name type="scientific">Vitrella brassicaformis (strain CCMP3155)</name>
    <dbReference type="NCBI Taxonomy" id="1169540"/>
    <lineage>
        <taxon>Eukaryota</taxon>
        <taxon>Sar</taxon>
        <taxon>Alveolata</taxon>
        <taxon>Colpodellida</taxon>
        <taxon>Vitrellaceae</taxon>
        <taxon>Vitrella</taxon>
    </lineage>
</organism>
<dbReference type="Pfam" id="PF01532">
    <property type="entry name" value="Glyco_hydro_47"/>
    <property type="match status" value="3"/>
</dbReference>
<protein>
    <recommendedName>
        <fullName evidence="13">alpha-1,2-Mannosidase</fullName>
        <ecNumber evidence="13">3.2.1.-</ecNumber>
    </recommendedName>
</protein>
<dbReference type="OrthoDB" id="419650at2759"/>
<feature type="active site" evidence="10">
    <location>
        <position position="155"/>
    </location>
</feature>
<dbReference type="AlphaFoldDB" id="A0A0G4GEB6"/>
<evidence type="ECO:0000313" key="14">
    <source>
        <dbReference type="EMBL" id="CEM27776.1"/>
    </source>
</evidence>
<dbReference type="EC" id="3.2.1.-" evidence="13"/>
<dbReference type="PANTHER" id="PTHR11742:SF55">
    <property type="entry name" value="ENDOPLASMIC RETICULUM MANNOSYL-OLIGOSACCHARIDE 1,2-ALPHA-MANNOSIDASE"/>
    <property type="match status" value="1"/>
</dbReference>
<dbReference type="GO" id="GO:0016020">
    <property type="term" value="C:membrane"/>
    <property type="evidence" value="ECO:0007669"/>
    <property type="project" value="InterPro"/>
</dbReference>
<dbReference type="GO" id="GO:0005975">
    <property type="term" value="P:carbohydrate metabolic process"/>
    <property type="evidence" value="ECO:0007669"/>
    <property type="project" value="InterPro"/>
</dbReference>
<evidence type="ECO:0000256" key="10">
    <source>
        <dbReference type="PIRSR" id="PIRSR601382-1"/>
    </source>
</evidence>
<dbReference type="STRING" id="1169540.A0A0G4GEB6"/>
<evidence type="ECO:0000256" key="11">
    <source>
        <dbReference type="PIRSR" id="PIRSR601382-2"/>
    </source>
</evidence>
<accession>A0A0G4GEB6</accession>
<dbReference type="Gene3D" id="1.50.10.10">
    <property type="match status" value="2"/>
</dbReference>
<reference evidence="14 15" key="1">
    <citation type="submission" date="2014-11" db="EMBL/GenBank/DDBJ databases">
        <authorList>
            <person name="Zhu J."/>
            <person name="Qi W."/>
            <person name="Song R."/>
        </authorList>
    </citation>
    <scope>NUCLEOTIDE SEQUENCE [LARGE SCALE GENOMIC DNA]</scope>
</reference>
<dbReference type="SUPFAM" id="SSF48225">
    <property type="entry name" value="Seven-hairpin glycosidases"/>
    <property type="match status" value="2"/>
</dbReference>
<evidence type="ECO:0000256" key="7">
    <source>
        <dbReference type="ARBA" id="ARBA00023157"/>
    </source>
</evidence>
<dbReference type="GO" id="GO:0005783">
    <property type="term" value="C:endoplasmic reticulum"/>
    <property type="evidence" value="ECO:0007669"/>
    <property type="project" value="TreeGrafter"/>
</dbReference>
<dbReference type="PANTHER" id="PTHR11742">
    <property type="entry name" value="MANNOSYL-OLIGOSACCHARIDE ALPHA-1,2-MANNOSIDASE-RELATED"/>
    <property type="match status" value="1"/>
</dbReference>
<evidence type="ECO:0000256" key="4">
    <source>
        <dbReference type="ARBA" id="ARBA00022723"/>
    </source>
</evidence>
<evidence type="ECO:0000313" key="15">
    <source>
        <dbReference type="Proteomes" id="UP000041254"/>
    </source>
</evidence>
<feature type="active site" evidence="10">
    <location>
        <position position="335"/>
    </location>
</feature>
<evidence type="ECO:0000256" key="9">
    <source>
        <dbReference type="ARBA" id="ARBA00048605"/>
    </source>
</evidence>
<dbReference type="Proteomes" id="UP000041254">
    <property type="component" value="Unassembled WGS sequence"/>
</dbReference>
<gene>
    <name evidence="14" type="ORF">Vbra_22254</name>
</gene>
<keyword evidence="6 11" id="KW-0106">Calcium</keyword>
<dbReference type="VEuPathDB" id="CryptoDB:Vbra_22254"/>